<feature type="non-terminal residue" evidence="2">
    <location>
        <position position="1"/>
    </location>
</feature>
<protein>
    <recommendedName>
        <fullName evidence="1">Methyltransferase FkbM domain-containing protein</fullName>
    </recommendedName>
</protein>
<dbReference type="NCBIfam" id="TIGR01444">
    <property type="entry name" value="fkbM_fam"/>
    <property type="match status" value="1"/>
</dbReference>
<dbReference type="Proteomes" id="UP000215902">
    <property type="component" value="Unassembled WGS sequence"/>
</dbReference>
<reference evidence="2 5" key="1">
    <citation type="submission" date="2017-06" db="EMBL/GenBank/DDBJ databases">
        <title>A platform for efficient transgenesis in Macrostomum lignano, a flatworm model organism for stem cell research.</title>
        <authorList>
            <person name="Berezikov E."/>
        </authorList>
    </citation>
    <scope>NUCLEOTIDE SEQUENCE [LARGE SCALE GENOMIC DNA]</scope>
    <source>
        <strain evidence="2">DV1</strain>
        <tissue evidence="2">Whole organism</tissue>
    </source>
</reference>
<keyword evidence="5" id="KW-1185">Reference proteome</keyword>
<name>A0A267F5T5_9PLAT</name>
<accession>A0A267F5T5</accession>
<feature type="domain" description="Methyltransferase FkbM" evidence="1">
    <location>
        <begin position="29"/>
        <end position="203"/>
    </location>
</feature>
<dbReference type="EMBL" id="NIVC01001393">
    <property type="protein sequence ID" value="PAA68459.1"/>
    <property type="molecule type" value="Genomic_DNA"/>
</dbReference>
<evidence type="ECO:0000313" key="2">
    <source>
        <dbReference type="EMBL" id="PAA68459.1"/>
    </source>
</evidence>
<dbReference type="PANTHER" id="PTHR34203">
    <property type="entry name" value="METHYLTRANSFERASE, FKBM FAMILY PROTEIN"/>
    <property type="match status" value="1"/>
</dbReference>
<gene>
    <name evidence="3" type="ORF">BOX15_Mlig009349g1</name>
    <name evidence="2" type="ORF">BOX15_Mlig009349g2</name>
    <name evidence="4" type="ORF">BOX15_Mlig009349g3</name>
</gene>
<dbReference type="EMBL" id="NIVC01001357">
    <property type="protein sequence ID" value="PAA69006.1"/>
    <property type="molecule type" value="Genomic_DNA"/>
</dbReference>
<dbReference type="Gene3D" id="3.40.50.150">
    <property type="entry name" value="Vaccinia Virus protein VP39"/>
    <property type="match status" value="1"/>
</dbReference>
<dbReference type="AlphaFoldDB" id="A0A267F5T5"/>
<evidence type="ECO:0000259" key="1">
    <source>
        <dbReference type="Pfam" id="PF05050"/>
    </source>
</evidence>
<evidence type="ECO:0000313" key="3">
    <source>
        <dbReference type="EMBL" id="PAA69006.1"/>
    </source>
</evidence>
<evidence type="ECO:0000313" key="5">
    <source>
        <dbReference type="Proteomes" id="UP000215902"/>
    </source>
</evidence>
<proteinExistence type="predicted"/>
<evidence type="ECO:0000313" key="4">
    <source>
        <dbReference type="EMBL" id="PAA82145.1"/>
    </source>
</evidence>
<dbReference type="InterPro" id="IPR052514">
    <property type="entry name" value="SAM-dependent_MTase"/>
</dbReference>
<dbReference type="InterPro" id="IPR029063">
    <property type="entry name" value="SAM-dependent_MTases_sf"/>
</dbReference>
<dbReference type="EMBL" id="NIVC01000493">
    <property type="protein sequence ID" value="PAA82145.1"/>
    <property type="molecule type" value="Genomic_DNA"/>
</dbReference>
<dbReference type="Pfam" id="PF05050">
    <property type="entry name" value="Methyltransf_21"/>
    <property type="match status" value="1"/>
</dbReference>
<dbReference type="OrthoDB" id="430136at2759"/>
<dbReference type="InterPro" id="IPR006342">
    <property type="entry name" value="FkbM_mtfrase"/>
</dbReference>
<comment type="caution">
    <text evidence="2">The sequence shown here is derived from an EMBL/GenBank/DDBJ whole genome shotgun (WGS) entry which is preliminary data.</text>
</comment>
<organism evidence="2 5">
    <name type="scientific">Macrostomum lignano</name>
    <dbReference type="NCBI Taxonomy" id="282301"/>
    <lineage>
        <taxon>Eukaryota</taxon>
        <taxon>Metazoa</taxon>
        <taxon>Spiralia</taxon>
        <taxon>Lophotrochozoa</taxon>
        <taxon>Platyhelminthes</taxon>
        <taxon>Rhabditophora</taxon>
        <taxon>Macrostomorpha</taxon>
        <taxon>Macrostomida</taxon>
        <taxon>Macrostomidae</taxon>
        <taxon>Macrostomum</taxon>
    </lineage>
</organism>
<dbReference type="SUPFAM" id="SSF53335">
    <property type="entry name" value="S-adenosyl-L-methionine-dependent methyltransferases"/>
    <property type="match status" value="1"/>
</dbReference>
<dbReference type="PANTHER" id="PTHR34203:SF15">
    <property type="entry name" value="SLL1173 PROTEIN"/>
    <property type="match status" value="1"/>
</dbReference>
<sequence length="247" mass="26880">VRQRGSWEAARVRFLTMALRAWPRSVLIDAGSNVGVYSLTAARVGRKVLAIDANYRSALRLAKSAQANGLSGLIHVYWNALSNRPGGSELRLRLPAGCNVGGAAPLEGADRGRDDDFVDEAVRPRAAGLDQLIASSGGHLAGARGVFLKLDIEGQEWSAFATGQKLFSNHTVPLVLMEWGGTAVHRPNLAVWMLQFLTGRGYKPYELRPTGDQANALVPLPLPHWRAWPGDILWTKNATLLTDGWRV</sequence>